<dbReference type="GO" id="GO:0005737">
    <property type="term" value="C:cytoplasm"/>
    <property type="evidence" value="ECO:0007669"/>
    <property type="project" value="TreeGrafter"/>
</dbReference>
<proteinExistence type="predicted"/>
<evidence type="ECO:0000256" key="1">
    <source>
        <dbReference type="ARBA" id="ARBA00004967"/>
    </source>
</evidence>
<protein>
    <recommendedName>
        <fullName evidence="2">argininosuccinate synthase</fullName>
        <ecNumber evidence="2">6.3.4.5</ecNumber>
    </recommendedName>
</protein>
<dbReference type="PANTHER" id="PTHR11587:SF2">
    <property type="entry name" value="ARGININOSUCCINATE SYNTHASE"/>
    <property type="match status" value="1"/>
</dbReference>
<dbReference type="NCBIfam" id="NF001770">
    <property type="entry name" value="PRK00509.1"/>
    <property type="match status" value="1"/>
</dbReference>
<evidence type="ECO:0000259" key="10">
    <source>
        <dbReference type="Pfam" id="PF20979"/>
    </source>
</evidence>
<gene>
    <name evidence="11" type="ORF">S01H1_00509</name>
</gene>
<dbReference type="InterPro" id="IPR024074">
    <property type="entry name" value="AS_cat/multimer_dom_body"/>
</dbReference>
<keyword evidence="7" id="KW-0547">Nucleotide-binding</keyword>
<dbReference type="Pfam" id="PF20979">
    <property type="entry name" value="Arginosuc_syn_C"/>
    <property type="match status" value="1"/>
</dbReference>
<dbReference type="InterPro" id="IPR023434">
    <property type="entry name" value="Arginosuc_synth_type_1_subfam"/>
</dbReference>
<dbReference type="FunFam" id="3.40.50.620:FF:000038">
    <property type="entry name" value="Argininosuccinate synthase"/>
    <property type="match status" value="1"/>
</dbReference>
<keyword evidence="6" id="KW-0028">Amino-acid biosynthesis</keyword>
<evidence type="ECO:0000256" key="2">
    <source>
        <dbReference type="ARBA" id="ARBA00012286"/>
    </source>
</evidence>
<dbReference type="PANTHER" id="PTHR11587">
    <property type="entry name" value="ARGININOSUCCINATE SYNTHASE"/>
    <property type="match status" value="1"/>
</dbReference>
<dbReference type="InterPro" id="IPR048268">
    <property type="entry name" value="Arginosuc_syn_C"/>
</dbReference>
<dbReference type="InterPro" id="IPR014729">
    <property type="entry name" value="Rossmann-like_a/b/a_fold"/>
</dbReference>
<dbReference type="InterPro" id="IPR048267">
    <property type="entry name" value="Arginosuc_syn_N"/>
</dbReference>
<comment type="pathway">
    <text evidence="1">Amino-acid biosynthesis; L-arginine biosynthesis; L-arginine from L-ornithine and carbamoyl phosphate: step 2/3.</text>
</comment>
<keyword evidence="4" id="KW-0055">Arginine biosynthesis</keyword>
<organism evidence="11">
    <name type="scientific">marine sediment metagenome</name>
    <dbReference type="NCBI Taxonomy" id="412755"/>
    <lineage>
        <taxon>unclassified sequences</taxon>
        <taxon>metagenomes</taxon>
        <taxon>ecological metagenomes</taxon>
    </lineage>
</organism>
<dbReference type="GO" id="GO:0000050">
    <property type="term" value="P:urea cycle"/>
    <property type="evidence" value="ECO:0007669"/>
    <property type="project" value="TreeGrafter"/>
</dbReference>
<dbReference type="EMBL" id="BARS01000181">
    <property type="protein sequence ID" value="GAF73237.1"/>
    <property type="molecule type" value="Genomic_DNA"/>
</dbReference>
<evidence type="ECO:0000256" key="6">
    <source>
        <dbReference type="ARBA" id="ARBA00022605"/>
    </source>
</evidence>
<feature type="non-terminal residue" evidence="11">
    <location>
        <position position="234"/>
    </location>
</feature>
<keyword evidence="3" id="KW-0963">Cytoplasm</keyword>
<evidence type="ECO:0000256" key="4">
    <source>
        <dbReference type="ARBA" id="ARBA00022571"/>
    </source>
</evidence>
<sequence length="234" mass="26204">MKKMKKVVLAYSGGLDTSVAIKWLKENYCDEVIAVAVDVGQQSDLEYVKEKALKVGASKSYIIDAKEEFAKEYVLPGLQAGAVYESNYPLATAYSRPLISKIMVEIAEKEQAEAIVHGCTGKGNDQVRFEVSIAALNPKLQVIAPAREWGFTRDEEIEYAKKYNIPVPVDVENPYSVDQNLWGRSIECGVLEDPWVEPPEEGVYDWTVSQEKAPDKPTYLEIYFEKGEPRSING</sequence>
<evidence type="ECO:0000256" key="8">
    <source>
        <dbReference type="ARBA" id="ARBA00022840"/>
    </source>
</evidence>
<dbReference type="InterPro" id="IPR001518">
    <property type="entry name" value="Arginosuc_synth"/>
</dbReference>
<reference evidence="11" key="1">
    <citation type="journal article" date="2014" name="Front. Microbiol.">
        <title>High frequency of phylogenetically diverse reductive dehalogenase-homologous genes in deep subseafloor sedimentary metagenomes.</title>
        <authorList>
            <person name="Kawai M."/>
            <person name="Futagami T."/>
            <person name="Toyoda A."/>
            <person name="Takaki Y."/>
            <person name="Nishi S."/>
            <person name="Hori S."/>
            <person name="Arai W."/>
            <person name="Tsubouchi T."/>
            <person name="Morono Y."/>
            <person name="Uchiyama I."/>
            <person name="Ito T."/>
            <person name="Fujiyama A."/>
            <person name="Inagaki F."/>
            <person name="Takami H."/>
        </authorList>
    </citation>
    <scope>NUCLEOTIDE SEQUENCE</scope>
    <source>
        <strain evidence="11">Expedition CK06-06</strain>
    </source>
</reference>
<evidence type="ECO:0000256" key="3">
    <source>
        <dbReference type="ARBA" id="ARBA00022490"/>
    </source>
</evidence>
<feature type="domain" description="Arginosuccinate synthase-like N-terminal" evidence="9">
    <location>
        <begin position="6"/>
        <end position="166"/>
    </location>
</feature>
<dbReference type="PROSITE" id="PS00565">
    <property type="entry name" value="ARGININOSUCCIN_SYN_2"/>
    <property type="match status" value="1"/>
</dbReference>
<dbReference type="EC" id="6.3.4.5" evidence="2"/>
<dbReference type="GO" id="GO:0000053">
    <property type="term" value="P:argininosuccinate metabolic process"/>
    <property type="evidence" value="ECO:0007669"/>
    <property type="project" value="TreeGrafter"/>
</dbReference>
<dbReference type="GO" id="GO:0004055">
    <property type="term" value="F:argininosuccinate synthase activity"/>
    <property type="evidence" value="ECO:0007669"/>
    <property type="project" value="UniProtKB-EC"/>
</dbReference>
<dbReference type="AlphaFoldDB" id="X0SBE1"/>
<dbReference type="PROSITE" id="PS00564">
    <property type="entry name" value="ARGININOSUCCIN_SYN_1"/>
    <property type="match status" value="1"/>
</dbReference>
<dbReference type="Pfam" id="PF00764">
    <property type="entry name" value="Arginosuc_synth"/>
    <property type="match status" value="1"/>
</dbReference>
<dbReference type="CDD" id="cd01999">
    <property type="entry name" value="ASS"/>
    <property type="match status" value="1"/>
</dbReference>
<dbReference type="SUPFAM" id="SSF52402">
    <property type="entry name" value="Adenine nucleotide alpha hydrolases-like"/>
    <property type="match status" value="1"/>
</dbReference>
<dbReference type="GO" id="GO:0006526">
    <property type="term" value="P:L-arginine biosynthetic process"/>
    <property type="evidence" value="ECO:0007669"/>
    <property type="project" value="UniProtKB-UniPathway"/>
</dbReference>
<dbReference type="Gene3D" id="3.90.1260.10">
    <property type="entry name" value="Argininosuccinate synthetase, chain A, domain 2"/>
    <property type="match status" value="1"/>
</dbReference>
<comment type="caution">
    <text evidence="11">The sequence shown here is derived from an EMBL/GenBank/DDBJ whole genome shotgun (WGS) entry which is preliminary data.</text>
</comment>
<dbReference type="Gene3D" id="3.40.50.620">
    <property type="entry name" value="HUPs"/>
    <property type="match status" value="1"/>
</dbReference>
<accession>X0SBE1</accession>
<dbReference type="GO" id="GO:0005524">
    <property type="term" value="F:ATP binding"/>
    <property type="evidence" value="ECO:0007669"/>
    <property type="project" value="UniProtKB-KW"/>
</dbReference>
<evidence type="ECO:0000259" key="9">
    <source>
        <dbReference type="Pfam" id="PF00764"/>
    </source>
</evidence>
<dbReference type="NCBIfam" id="TIGR00032">
    <property type="entry name" value="argG"/>
    <property type="match status" value="1"/>
</dbReference>
<keyword evidence="8" id="KW-0067">ATP-binding</keyword>
<evidence type="ECO:0000256" key="5">
    <source>
        <dbReference type="ARBA" id="ARBA00022598"/>
    </source>
</evidence>
<dbReference type="InterPro" id="IPR018223">
    <property type="entry name" value="Arginosuc_synth_CS"/>
</dbReference>
<evidence type="ECO:0000313" key="11">
    <source>
        <dbReference type="EMBL" id="GAF73237.1"/>
    </source>
</evidence>
<evidence type="ECO:0000256" key="7">
    <source>
        <dbReference type="ARBA" id="ARBA00022741"/>
    </source>
</evidence>
<dbReference type="UniPathway" id="UPA00068">
    <property type="reaction ID" value="UER00113"/>
</dbReference>
<keyword evidence="5" id="KW-0436">Ligase</keyword>
<feature type="domain" description="Arginosuccinate synthase C-terminal" evidence="10">
    <location>
        <begin position="175"/>
        <end position="234"/>
    </location>
</feature>
<name>X0SBE1_9ZZZZ</name>